<dbReference type="InterPro" id="IPR013947">
    <property type="entry name" value="Mediator_Med14"/>
</dbReference>
<evidence type="ECO:0000256" key="5">
    <source>
        <dbReference type="ARBA" id="ARBA00023159"/>
    </source>
</evidence>
<gene>
    <name evidence="12" type="ORF">LY90DRAFT_518312</name>
</gene>
<dbReference type="InterPro" id="IPR055122">
    <property type="entry name" value="Med14_N"/>
</dbReference>
<proteinExistence type="inferred from homology"/>
<dbReference type="OrthoDB" id="205099at2759"/>
<evidence type="ECO:0000256" key="3">
    <source>
        <dbReference type="ARBA" id="ARBA00019619"/>
    </source>
</evidence>
<dbReference type="Pfam" id="PF08638">
    <property type="entry name" value="Med14"/>
    <property type="match status" value="1"/>
</dbReference>
<comment type="caution">
    <text evidence="12">The sequence shown here is derived from an EMBL/GenBank/DDBJ whole genome shotgun (WGS) entry which is preliminary data.</text>
</comment>
<dbReference type="GO" id="GO:0006357">
    <property type="term" value="P:regulation of transcription by RNA polymerase II"/>
    <property type="evidence" value="ECO:0007669"/>
    <property type="project" value="InterPro"/>
</dbReference>
<evidence type="ECO:0000256" key="1">
    <source>
        <dbReference type="ARBA" id="ARBA00004123"/>
    </source>
</evidence>
<dbReference type="PANTHER" id="PTHR12809">
    <property type="entry name" value="MEDIATOR COMPLEX SUBUNIT"/>
    <property type="match status" value="1"/>
</dbReference>
<evidence type="ECO:0000259" key="11">
    <source>
        <dbReference type="Pfam" id="PF08638"/>
    </source>
</evidence>
<evidence type="ECO:0000256" key="6">
    <source>
        <dbReference type="ARBA" id="ARBA00023163"/>
    </source>
</evidence>
<accession>A0A1Y1ZQR4</accession>
<keyword evidence="4 9" id="KW-0805">Transcription regulation</keyword>
<protein>
    <recommendedName>
        <fullName evidence="3 9">Mediator of RNA polymerase II transcription subunit 14</fullName>
    </recommendedName>
    <alternativeName>
        <fullName evidence="8 9">Mediator complex subunit 14</fullName>
    </alternativeName>
</protein>
<sequence>MNGDDKLINDLSINSIQNDFDLLPKNEENLIPLKDIYEGVIHRYYSELLNLSETLTNKVNREKKVEIFKLIQDFIQNATKLLVLLRWAKQSKDVLKYKNIYDFLELQNSYFRGAADALHMVHQEMNLARIPNFDISTAVDVLTTGTYSRLPSIIKEPISLPPLKNEEIKDAIEKLEDVTRMRLLCDEIVPKPMKKNYVIENGAVRFTVENEFEVTLRLEGKQQDNWRLLDLKIFVKPDEDLNHDLIIPLQEYQINFLKNNAQVIISKDATNVDLNQNPNINLITNPPNAATSTNNTNSNEEEKSTTPKKIWPLIELYRYLHSFCLSMQLEIFRLQIEYLIKTRWANRLRFNMSADQKTLQLFYWNEKEKNRNMEINKNKDLKNKEGKKSNIVELSITTAEDKVVFYTNKENKEDNSNSLLIAKSQTYEYEQYIQSNLTIHCYQLLEDGTKKELIDPTTSSKVKFNINSQKLNIEKILDRVTEVHAFSILFELKNILIGKSNSNITIHKCNSNDVIEKNFYNSKTTDEEMEKQQPELIICYRINHYVKITVDGRTGRIVITEYNEQGTDNINSFIQEKIKNVEEKINKDMTKAVDYLIELRNLTIINEIELLSIYLGLEPSKKLLITQEEIKSSSRNKHDSSYFKVWLVSTKKKNSSGFLEFSLIMNLDISQLLENDNIKDDSDNEQDNFHHLRKRRCIEEQSIWDKTKYKIAYCLLTTQLKNLHIPYYFISLKSKNHVIDYDSPLSIFDLIIKIRVKDIIPDVIRKCVLGDYVLKLNNDLYITATGNTLNNENNAGPFEKFSIKNHVKGIARGIKVVAKLQIKPGELPINEDFSIGKNLLRDINFSVKTKVLTFTYSKINDCIYRILNIWKGLVMLRIIASQAYTNRDILESHEMTIDKINLLKTKILFYEKNYVEFALNSNLDNPNSNGINIIFGIKGDNKSTVFYKEKEFLIEDFLMDYNVINFLLKSREMINTYSTLKVEKESLEKIKLIYNQYTIEIGQCTENLVGILCSDSSYGIQSKVNMIPQFQSFIDKVVQLHATNTPPKKSDLDEKATKEDKEKENKNGNEQTKGEEQEDCICMKIPNGIIFEIRYIDQVMNSLNKLMNGISYMDWLYNTINQIEANKQNKGKINYSKKAKGPLLLSYEGESLEFTLSFDFDKKQNDEKKDEEKNNEKNKEKEWSMKLKSNGESLKGDILIEKILNLKNPIVGFKSLTQLMILPPEIAKEILKIICLEKKENQHKVISEICLAVPEGLPGYLPNAGESAIYTDFQNKRIGLICQIYYNDVSANGQTNETSQSKHSIIIPFFYNWRSKFFCEWNGDPEFSKLEDTNKCISWLRDERHGELSRLNLFFIQISKAFEQNKEKGEKEAIQFAFNTLSSMKPEQYKAIEIKN</sequence>
<feature type="region of interest" description="Disordered" evidence="10">
    <location>
        <begin position="277"/>
        <end position="305"/>
    </location>
</feature>
<feature type="region of interest" description="Disordered" evidence="10">
    <location>
        <begin position="1164"/>
        <end position="1184"/>
    </location>
</feature>
<comment type="subunit">
    <text evidence="9">Component of the Mediator complex.</text>
</comment>
<evidence type="ECO:0000256" key="9">
    <source>
        <dbReference type="RuleBase" id="RU365082"/>
    </source>
</evidence>
<reference evidence="12 13" key="1">
    <citation type="submission" date="2016-08" db="EMBL/GenBank/DDBJ databases">
        <title>A Parts List for Fungal Cellulosomes Revealed by Comparative Genomics.</title>
        <authorList>
            <consortium name="DOE Joint Genome Institute"/>
            <person name="Haitjema C.H."/>
            <person name="Gilmore S.P."/>
            <person name="Henske J.K."/>
            <person name="Solomon K.V."/>
            <person name="De Groot R."/>
            <person name="Kuo A."/>
            <person name="Mondo S.J."/>
            <person name="Salamov A.A."/>
            <person name="Labutti K."/>
            <person name="Zhao Z."/>
            <person name="Chiniquy J."/>
            <person name="Barry K."/>
            <person name="Brewer H.M."/>
            <person name="Purvine S.O."/>
            <person name="Wright A.T."/>
            <person name="Boxma B."/>
            <person name="Van Alen T."/>
            <person name="Hackstein J.H."/>
            <person name="Baker S.E."/>
            <person name="Grigoriev I.V."/>
            <person name="O'Malley M.A."/>
        </authorList>
    </citation>
    <scope>NUCLEOTIDE SEQUENCE [LARGE SCALE GENOMIC DNA]</scope>
    <source>
        <strain evidence="12 13">G1</strain>
    </source>
</reference>
<evidence type="ECO:0000256" key="10">
    <source>
        <dbReference type="SAM" id="MobiDB-lite"/>
    </source>
</evidence>
<dbReference type="GO" id="GO:0016592">
    <property type="term" value="C:mediator complex"/>
    <property type="evidence" value="ECO:0007669"/>
    <property type="project" value="UniProtKB-UniRule"/>
</dbReference>
<evidence type="ECO:0000256" key="7">
    <source>
        <dbReference type="ARBA" id="ARBA00023242"/>
    </source>
</evidence>
<feature type="domain" description="Mediator complex subunit MED14 N-terminal" evidence="11">
    <location>
        <begin position="31"/>
        <end position="218"/>
    </location>
</feature>
<name>A0A1Y1ZQR4_9FUNG</name>
<comment type="subcellular location">
    <subcellularLocation>
        <location evidence="1 9">Nucleus</location>
    </subcellularLocation>
</comment>
<evidence type="ECO:0000313" key="13">
    <source>
        <dbReference type="Proteomes" id="UP000193920"/>
    </source>
</evidence>
<evidence type="ECO:0000256" key="4">
    <source>
        <dbReference type="ARBA" id="ARBA00023015"/>
    </source>
</evidence>
<evidence type="ECO:0000256" key="2">
    <source>
        <dbReference type="ARBA" id="ARBA00007813"/>
    </source>
</evidence>
<dbReference type="GO" id="GO:0003712">
    <property type="term" value="F:transcription coregulator activity"/>
    <property type="evidence" value="ECO:0007669"/>
    <property type="project" value="UniProtKB-UniRule"/>
</dbReference>
<organism evidence="12 13">
    <name type="scientific">Neocallimastix californiae</name>
    <dbReference type="NCBI Taxonomy" id="1754190"/>
    <lineage>
        <taxon>Eukaryota</taxon>
        <taxon>Fungi</taxon>
        <taxon>Fungi incertae sedis</taxon>
        <taxon>Chytridiomycota</taxon>
        <taxon>Chytridiomycota incertae sedis</taxon>
        <taxon>Neocallimastigomycetes</taxon>
        <taxon>Neocallimastigales</taxon>
        <taxon>Neocallimastigaceae</taxon>
        <taxon>Neocallimastix</taxon>
    </lineage>
</organism>
<feature type="compositionally biased region" description="Basic and acidic residues" evidence="10">
    <location>
        <begin position="1048"/>
        <end position="1075"/>
    </location>
</feature>
<evidence type="ECO:0000256" key="8">
    <source>
        <dbReference type="ARBA" id="ARBA00032007"/>
    </source>
</evidence>
<dbReference type="GO" id="GO:0070847">
    <property type="term" value="C:core mediator complex"/>
    <property type="evidence" value="ECO:0007669"/>
    <property type="project" value="TreeGrafter"/>
</dbReference>
<dbReference type="Proteomes" id="UP000193920">
    <property type="component" value="Unassembled WGS sequence"/>
</dbReference>
<dbReference type="STRING" id="1754190.A0A1Y1ZQR4"/>
<evidence type="ECO:0000313" key="12">
    <source>
        <dbReference type="EMBL" id="ORY12570.1"/>
    </source>
</evidence>
<dbReference type="EMBL" id="MCOG01000369">
    <property type="protein sequence ID" value="ORY12570.1"/>
    <property type="molecule type" value="Genomic_DNA"/>
</dbReference>
<keyword evidence="6 9" id="KW-0804">Transcription</keyword>
<keyword evidence="7 9" id="KW-0539">Nucleus</keyword>
<feature type="region of interest" description="Disordered" evidence="10">
    <location>
        <begin position="1044"/>
        <end position="1076"/>
    </location>
</feature>
<comment type="similarity">
    <text evidence="2 9">Belongs to the Mediator complex subunit 14 family.</text>
</comment>
<keyword evidence="13" id="KW-1185">Reference proteome</keyword>
<dbReference type="PANTHER" id="PTHR12809:SF2">
    <property type="entry name" value="MEDIATOR OF RNA POLYMERASE II TRANSCRIPTION SUBUNIT 14"/>
    <property type="match status" value="1"/>
</dbReference>
<comment type="function">
    <text evidence="9">Component of the Mediator complex, a coactivator involved in the regulated transcription of nearly all RNA polymerase II-dependent genes. Mediator functions as a bridge to convey information from gene-specific regulatory proteins to the basal RNA polymerase II transcription machinery. Mediator is recruited to promoters by direct interactions with regulatory proteins and serves as a scaffold for the assembly of a functional preinitiation complex with RNA polymerase II and the general transcription factors.</text>
</comment>
<feature type="compositionally biased region" description="Low complexity" evidence="10">
    <location>
        <begin position="277"/>
        <end position="298"/>
    </location>
</feature>
<keyword evidence="5 9" id="KW-0010">Activator</keyword>